<dbReference type="Pfam" id="PF09618">
    <property type="entry name" value="Cas_Csy4"/>
    <property type="match status" value="1"/>
</dbReference>
<dbReference type="Proteomes" id="UP000247811">
    <property type="component" value="Unassembled WGS sequence"/>
</dbReference>
<dbReference type="InterPro" id="IPR042564">
    <property type="entry name" value="CRISPR-Cas6/Csy4_sf"/>
</dbReference>
<dbReference type="GO" id="GO:0004519">
    <property type="term" value="F:endonuclease activity"/>
    <property type="evidence" value="ECO:0007669"/>
    <property type="project" value="InterPro"/>
</dbReference>
<name>A0A318GZ68_9BURK</name>
<dbReference type="Gene3D" id="3.30.70.2540">
    <property type="entry name" value="CRISPR-associated endoribonuclease Cas6/Csy4"/>
    <property type="match status" value="1"/>
</dbReference>
<dbReference type="NCBIfam" id="TIGR02563">
    <property type="entry name" value="cas_Csy4"/>
    <property type="match status" value="1"/>
</dbReference>
<comment type="caution">
    <text evidence="1">The sequence shown here is derived from an EMBL/GenBank/DDBJ whole genome shotgun (WGS) entry which is preliminary data.</text>
</comment>
<dbReference type="GO" id="GO:0043571">
    <property type="term" value="P:maintenance of CRISPR repeat elements"/>
    <property type="evidence" value="ECO:0007669"/>
    <property type="project" value="InterPro"/>
</dbReference>
<dbReference type="OrthoDB" id="259831at2"/>
<dbReference type="RefSeq" id="WP_110401625.1">
    <property type="nucleotide sequence ID" value="NZ_QJJS01000015.1"/>
</dbReference>
<organism evidence="1 2">
    <name type="scientific">Sphaerotilus hippei</name>
    <dbReference type="NCBI Taxonomy" id="744406"/>
    <lineage>
        <taxon>Bacteria</taxon>
        <taxon>Pseudomonadati</taxon>
        <taxon>Pseudomonadota</taxon>
        <taxon>Betaproteobacteria</taxon>
        <taxon>Burkholderiales</taxon>
        <taxon>Sphaerotilaceae</taxon>
        <taxon>Sphaerotilus</taxon>
    </lineage>
</organism>
<dbReference type="CDD" id="cd09739">
    <property type="entry name" value="Cas6_I-F"/>
    <property type="match status" value="1"/>
</dbReference>
<proteinExistence type="predicted"/>
<keyword evidence="2" id="KW-1185">Reference proteome</keyword>
<protein>
    <submittedName>
        <fullName evidence="1">CRISPR-associated Csy4 family protein</fullName>
    </submittedName>
</protein>
<dbReference type="AlphaFoldDB" id="A0A318GZ68"/>
<dbReference type="EMBL" id="QJJS01000015">
    <property type="protein sequence ID" value="PXW94111.1"/>
    <property type="molecule type" value="Genomic_DNA"/>
</dbReference>
<accession>A0A318GZ68</accession>
<reference evidence="1 2" key="1">
    <citation type="submission" date="2018-05" db="EMBL/GenBank/DDBJ databases">
        <title>Genomic Encyclopedia of Type Strains, Phase IV (KMG-IV): sequencing the most valuable type-strain genomes for metagenomic binning, comparative biology and taxonomic classification.</title>
        <authorList>
            <person name="Goeker M."/>
        </authorList>
    </citation>
    <scope>NUCLEOTIDE SEQUENCE [LARGE SCALE GENOMIC DNA]</scope>
    <source>
        <strain evidence="1 2">DSM 566</strain>
    </source>
</reference>
<evidence type="ECO:0000313" key="1">
    <source>
        <dbReference type="EMBL" id="PXW94111.1"/>
    </source>
</evidence>
<dbReference type="InterPro" id="IPR013396">
    <property type="entry name" value="CRISPR-assoc_prot_Csy4"/>
</dbReference>
<evidence type="ECO:0000313" key="2">
    <source>
        <dbReference type="Proteomes" id="UP000247811"/>
    </source>
</evidence>
<gene>
    <name evidence="1" type="ORF">C7444_1153</name>
</gene>
<sequence>MDHYLDIELRPDPEFPAPQLMNALFAKLHRALVKQGFGGIGVSFPGVDTRAPHLGTRLRLHGHSEPLTTLEASDWLTGMRDHVALSRSAPTPSDARHRVVRRVQAQSNPERLRRRLMRRHDLDAEQARQRIPDSAAQTLHLPFVQLCSTSSGQKFRLFIDHGPLLDAPAPGEFSAYGLSQTGSVPWF</sequence>